<evidence type="ECO:0000313" key="3">
    <source>
        <dbReference type="EMBL" id="XCM77664.1"/>
    </source>
</evidence>
<dbReference type="AlphaFoldDB" id="A0AAU8JN46"/>
<proteinExistence type="predicted"/>
<gene>
    <name evidence="3" type="ORF">ABWK59_01285</name>
</gene>
<dbReference type="KEGG" id="kcm:ABWK59_01285"/>
<reference evidence="3" key="1">
    <citation type="submission" date="2024-06" db="EMBL/GenBank/DDBJ databases">
        <title>The genome sequences of Kitasatospora sp. strain HUAS MG31.</title>
        <authorList>
            <person name="Mo P."/>
        </authorList>
    </citation>
    <scope>NUCLEOTIDE SEQUENCE</scope>
    <source>
        <strain evidence="3">HUAS MG31</strain>
    </source>
</reference>
<dbReference type="EMBL" id="CP159872">
    <property type="protein sequence ID" value="XCM77664.1"/>
    <property type="molecule type" value="Genomic_DNA"/>
</dbReference>
<feature type="chain" id="PRO_5043448360" evidence="2">
    <location>
        <begin position="28"/>
        <end position="173"/>
    </location>
</feature>
<dbReference type="RefSeq" id="WP_354637353.1">
    <property type="nucleotide sequence ID" value="NZ_CP159872.1"/>
</dbReference>
<feature type="signal peptide" evidence="2">
    <location>
        <begin position="1"/>
        <end position="27"/>
    </location>
</feature>
<evidence type="ECO:0000256" key="1">
    <source>
        <dbReference type="SAM" id="MobiDB-lite"/>
    </source>
</evidence>
<feature type="region of interest" description="Disordered" evidence="1">
    <location>
        <begin position="150"/>
        <end position="173"/>
    </location>
</feature>
<name>A0AAU8JN46_9ACTN</name>
<evidence type="ECO:0000256" key="2">
    <source>
        <dbReference type="SAM" id="SignalP"/>
    </source>
</evidence>
<sequence length="173" mass="17613">MRTRPAAMLSVSLLAAGTLALAPTGSAAGHGDTIHSEISALIDGHTRTVATWENDRDPVTEPLAATLGAVAADGRAVGPWRLVAVPGDPGAFTTREHLPPAIWKVTVESGFPALGRGTTTLKVTAVPGTAPATGPTEIPTSVLALLRAVESRPDPQPEVQRPATPLGSGEGAR</sequence>
<accession>A0AAU8JN46</accession>
<protein>
    <submittedName>
        <fullName evidence="3">Uncharacterized protein</fullName>
    </submittedName>
</protein>
<keyword evidence="2" id="KW-0732">Signal</keyword>
<organism evidence="3">
    <name type="scientific">Kitasatospora camelliae</name>
    <dbReference type="NCBI Taxonomy" id="3156397"/>
    <lineage>
        <taxon>Bacteria</taxon>
        <taxon>Bacillati</taxon>
        <taxon>Actinomycetota</taxon>
        <taxon>Actinomycetes</taxon>
        <taxon>Kitasatosporales</taxon>
        <taxon>Streptomycetaceae</taxon>
        <taxon>Kitasatospora</taxon>
    </lineage>
</organism>